<keyword evidence="6" id="KW-0472">Membrane</keyword>
<dbReference type="GO" id="GO:0016787">
    <property type="term" value="F:hydrolase activity"/>
    <property type="evidence" value="ECO:0007669"/>
    <property type="project" value="UniProtKB-KW"/>
</dbReference>
<dbReference type="RefSeq" id="WP_189858245.1">
    <property type="nucleotide sequence ID" value="NZ_BMVW01000003.1"/>
</dbReference>
<evidence type="ECO:0000256" key="6">
    <source>
        <dbReference type="ARBA" id="ARBA00023136"/>
    </source>
</evidence>
<evidence type="ECO:0000313" key="9">
    <source>
        <dbReference type="Proteomes" id="UP000622166"/>
    </source>
</evidence>
<accession>A0A918UFN0</accession>
<dbReference type="PANTHER" id="PTHR14969:SF62">
    <property type="entry name" value="DECAPRENYLPHOSPHORYL-5-PHOSPHORIBOSE PHOSPHATASE RV3807C-RELATED"/>
    <property type="match status" value="1"/>
</dbReference>
<evidence type="ECO:0000259" key="7">
    <source>
        <dbReference type="PROSITE" id="PS50146"/>
    </source>
</evidence>
<dbReference type="CDD" id="cd01610">
    <property type="entry name" value="PAP2_like"/>
    <property type="match status" value="1"/>
</dbReference>
<comment type="caution">
    <text evidence="8">The sequence shown here is derived from an EMBL/GenBank/DDBJ whole genome shotgun (WGS) entry which is preliminary data.</text>
</comment>
<dbReference type="Proteomes" id="UP000622166">
    <property type="component" value="Unassembled WGS sequence"/>
</dbReference>
<dbReference type="SMART" id="SM00014">
    <property type="entry name" value="acidPPc"/>
    <property type="match status" value="1"/>
</dbReference>
<dbReference type="Pfam" id="PF00781">
    <property type="entry name" value="DAGK_cat"/>
    <property type="match status" value="1"/>
</dbReference>
<evidence type="ECO:0000256" key="1">
    <source>
        <dbReference type="ARBA" id="ARBA00004651"/>
    </source>
</evidence>
<dbReference type="InterPro" id="IPR016064">
    <property type="entry name" value="NAD/diacylglycerol_kinase_sf"/>
</dbReference>
<dbReference type="Pfam" id="PF01569">
    <property type="entry name" value="PAP2"/>
    <property type="match status" value="1"/>
</dbReference>
<dbReference type="Gene3D" id="3.40.50.10330">
    <property type="entry name" value="Probable inorganic polyphosphate/atp-NAD kinase, domain 1"/>
    <property type="match status" value="1"/>
</dbReference>
<dbReference type="InterPro" id="IPR017438">
    <property type="entry name" value="ATP-NAD_kinase_N"/>
</dbReference>
<keyword evidence="5" id="KW-1133">Transmembrane helix</keyword>
<keyword evidence="4" id="KW-0378">Hydrolase</keyword>
<comment type="subcellular location">
    <subcellularLocation>
        <location evidence="1">Cell membrane</location>
        <topology evidence="1">Multi-pass membrane protein</topology>
    </subcellularLocation>
</comment>
<dbReference type="InterPro" id="IPR036938">
    <property type="entry name" value="PAP2/HPO_sf"/>
</dbReference>
<dbReference type="GO" id="GO:0005886">
    <property type="term" value="C:plasma membrane"/>
    <property type="evidence" value="ECO:0007669"/>
    <property type="project" value="UniProtKB-SubCell"/>
</dbReference>
<dbReference type="InterPro" id="IPR000326">
    <property type="entry name" value="PAP2/HPO"/>
</dbReference>
<dbReference type="AlphaFoldDB" id="A0A918UFN0"/>
<name>A0A918UFN0_9ACTN</name>
<reference evidence="8" key="2">
    <citation type="submission" date="2020-09" db="EMBL/GenBank/DDBJ databases">
        <authorList>
            <person name="Sun Q."/>
            <person name="Ohkuma M."/>
        </authorList>
    </citation>
    <scope>NUCLEOTIDE SEQUENCE</scope>
    <source>
        <strain evidence="8">JCM 4815</strain>
    </source>
</reference>
<dbReference type="SMART" id="SM00046">
    <property type="entry name" value="DAGKc"/>
    <property type="match status" value="1"/>
</dbReference>
<evidence type="ECO:0000256" key="2">
    <source>
        <dbReference type="ARBA" id="ARBA00022475"/>
    </source>
</evidence>
<reference evidence="8" key="1">
    <citation type="journal article" date="2014" name="Int. J. Syst. Evol. Microbiol.">
        <title>Complete genome sequence of Corynebacterium casei LMG S-19264T (=DSM 44701T), isolated from a smear-ripened cheese.</title>
        <authorList>
            <consortium name="US DOE Joint Genome Institute (JGI-PGF)"/>
            <person name="Walter F."/>
            <person name="Albersmeier A."/>
            <person name="Kalinowski J."/>
            <person name="Ruckert C."/>
        </authorList>
    </citation>
    <scope>NUCLEOTIDE SEQUENCE</scope>
    <source>
        <strain evidence="8">JCM 4815</strain>
    </source>
</reference>
<feature type="domain" description="DAGKc" evidence="7">
    <location>
        <begin position="209"/>
        <end position="329"/>
    </location>
</feature>
<keyword evidence="3" id="KW-0812">Transmembrane</keyword>
<proteinExistence type="predicted"/>
<evidence type="ECO:0000256" key="5">
    <source>
        <dbReference type="ARBA" id="ARBA00022989"/>
    </source>
</evidence>
<dbReference type="SUPFAM" id="SSF48317">
    <property type="entry name" value="Acid phosphatase/Vanadium-dependent haloperoxidase"/>
    <property type="match status" value="1"/>
</dbReference>
<keyword evidence="2" id="KW-1003">Cell membrane</keyword>
<evidence type="ECO:0000256" key="3">
    <source>
        <dbReference type="ARBA" id="ARBA00022692"/>
    </source>
</evidence>
<dbReference type="Gene3D" id="1.20.144.10">
    <property type="entry name" value="Phosphatidic acid phosphatase type 2/haloperoxidase"/>
    <property type="match status" value="1"/>
</dbReference>
<dbReference type="PROSITE" id="PS50146">
    <property type="entry name" value="DAGK"/>
    <property type="match status" value="1"/>
</dbReference>
<sequence>MTADVDLTMRPPGHHVLRDRFLSLDCRLFEAVATRHWPGGDHVLPRLSHAANHGKLWFAVAAGLAATRSPRARRAAVRGLASLTLASATINTLGKRTVRRPRPVLDPVPLVRQLKRQPITTSFPSGHSASAAAFAAGVALESRTLGAAVAPAAAAVALSRVYTGVHYPSDVLVGAALGVGAAYAVRGMVPTRDQLPPPGRPYAEAPALPDGDGLVVVANRAAGTADRVRALQEALPRAETVECEPQDIREELEKAAARARVLGVCGGDGTVNAAAGTALRHGLPLAVLPGGTLNHFAHDLGIEDARDLGRAVREGEAVRVDVGRFSSGSSPEEGVEGAKGEEAKEGIFLNTCSLGVYPELVRERERWAERIGGWPAGVLGALRVLRADRHPLHARFQDRPHPLWLLFAGNGAYHRMGLAPGRRFDLADGLLDVRVVHGGRRPALRLLAAALAGPLTRSPAHAAVRVPRLHVDGVAPGTLLAYDGEVTEVGGELTLCKLPEALTVYRPQSPR</sequence>
<keyword evidence="9" id="KW-1185">Reference proteome</keyword>
<dbReference type="InterPro" id="IPR001206">
    <property type="entry name" value="Diacylglycerol_kinase_cat_dom"/>
</dbReference>
<dbReference type="GO" id="GO:0016301">
    <property type="term" value="F:kinase activity"/>
    <property type="evidence" value="ECO:0007669"/>
    <property type="project" value="InterPro"/>
</dbReference>
<evidence type="ECO:0000256" key="4">
    <source>
        <dbReference type="ARBA" id="ARBA00022801"/>
    </source>
</evidence>
<dbReference type="SUPFAM" id="SSF111331">
    <property type="entry name" value="NAD kinase/diacylglycerol kinase-like"/>
    <property type="match status" value="1"/>
</dbReference>
<protein>
    <submittedName>
        <fullName evidence="8">Phosphoesterase</fullName>
    </submittedName>
</protein>
<dbReference type="PANTHER" id="PTHR14969">
    <property type="entry name" value="SPHINGOSINE-1-PHOSPHATE PHOSPHOHYDROLASE"/>
    <property type="match status" value="1"/>
</dbReference>
<gene>
    <name evidence="8" type="ORF">GCM10010365_25120</name>
</gene>
<organism evidence="8 9">
    <name type="scientific">Streptomyces poonensis</name>
    <dbReference type="NCBI Taxonomy" id="68255"/>
    <lineage>
        <taxon>Bacteria</taxon>
        <taxon>Bacillati</taxon>
        <taxon>Actinomycetota</taxon>
        <taxon>Actinomycetes</taxon>
        <taxon>Kitasatosporales</taxon>
        <taxon>Streptomycetaceae</taxon>
        <taxon>Streptomyces</taxon>
    </lineage>
</organism>
<evidence type="ECO:0000313" key="8">
    <source>
        <dbReference type="EMBL" id="GGZ05044.1"/>
    </source>
</evidence>
<dbReference type="Gene3D" id="2.60.200.40">
    <property type="match status" value="1"/>
</dbReference>
<dbReference type="EMBL" id="BMVW01000003">
    <property type="protein sequence ID" value="GGZ05044.1"/>
    <property type="molecule type" value="Genomic_DNA"/>
</dbReference>